<keyword evidence="2" id="KW-1185">Reference proteome</keyword>
<reference evidence="1 2" key="1">
    <citation type="submission" date="2019-03" db="EMBL/GenBank/DDBJ databases">
        <title>Whole genome sequence of Arthrobacter sp JH1-1.</title>
        <authorList>
            <person name="Trinh H.N."/>
        </authorList>
    </citation>
    <scope>NUCLEOTIDE SEQUENCE [LARGE SCALE GENOMIC DNA]</scope>
    <source>
        <strain evidence="1 2">JH1-1</strain>
    </source>
</reference>
<dbReference type="AlphaFoldDB" id="A0A4R5KD21"/>
<dbReference type="Proteomes" id="UP000295511">
    <property type="component" value="Unassembled WGS sequence"/>
</dbReference>
<dbReference type="RefSeq" id="WP_133205585.1">
    <property type="nucleotide sequence ID" value="NZ_SMRU01000023.1"/>
</dbReference>
<gene>
    <name evidence="1" type="ORF">E1809_17805</name>
</gene>
<protein>
    <submittedName>
        <fullName evidence="1">Uncharacterized protein</fullName>
    </submittedName>
</protein>
<proteinExistence type="predicted"/>
<organism evidence="1 2">
    <name type="scientific">Arthrobacter terricola</name>
    <dbReference type="NCBI Taxonomy" id="2547396"/>
    <lineage>
        <taxon>Bacteria</taxon>
        <taxon>Bacillati</taxon>
        <taxon>Actinomycetota</taxon>
        <taxon>Actinomycetes</taxon>
        <taxon>Micrococcales</taxon>
        <taxon>Micrococcaceae</taxon>
        <taxon>Arthrobacter</taxon>
    </lineage>
</organism>
<evidence type="ECO:0000313" key="1">
    <source>
        <dbReference type="EMBL" id="TDF92398.1"/>
    </source>
</evidence>
<evidence type="ECO:0000313" key="2">
    <source>
        <dbReference type="Proteomes" id="UP000295511"/>
    </source>
</evidence>
<comment type="caution">
    <text evidence="1">The sequence shown here is derived from an EMBL/GenBank/DDBJ whole genome shotgun (WGS) entry which is preliminary data.</text>
</comment>
<dbReference type="OrthoDB" id="4940445at2"/>
<dbReference type="EMBL" id="SMRU01000023">
    <property type="protein sequence ID" value="TDF92398.1"/>
    <property type="molecule type" value="Genomic_DNA"/>
</dbReference>
<accession>A0A4R5KD21</accession>
<sequence>MGTEFLDLWEDWCAVTGTSPGCRDDAVLTRFARQAGASRRLVHALEPHVTDRGHRETAWPRGHDDPGALRRLLHRGSVLDGDPGTFWIDRLRVRRMLFAATLLAPVSMGGLGLTRGQALGLTPAGCQEMRALLGTAVQESSCPACAAWSWLEVLGTNAGWSAAMVRSLAKRPGGAAGKHALHRHERNDPDTGWGDWEDCPNLLPGIDRWGYLNRYGSMHRSSLSRVIAVMALLLEAPVRQPLQTLPALEPPAIRHVTAEEEAAILARADELNARVAALLAEFE</sequence>
<name>A0A4R5KD21_9MICC</name>